<evidence type="ECO:0000256" key="3">
    <source>
        <dbReference type="ARBA" id="ARBA00022884"/>
    </source>
</evidence>
<dbReference type="Pfam" id="PF00806">
    <property type="entry name" value="PUF"/>
    <property type="match status" value="8"/>
</dbReference>
<dbReference type="Gene3D" id="1.25.10.10">
    <property type="entry name" value="Leucine-rich Repeat Variant"/>
    <property type="match status" value="1"/>
</dbReference>
<evidence type="ECO:0000256" key="5">
    <source>
        <dbReference type="PROSITE-ProRule" id="PRU00317"/>
    </source>
</evidence>
<protein>
    <recommendedName>
        <fullName evidence="6">PUM-HD domain-containing protein</fullName>
    </recommendedName>
</protein>
<dbReference type="GO" id="GO:0003729">
    <property type="term" value="F:mRNA binding"/>
    <property type="evidence" value="ECO:0007669"/>
    <property type="project" value="TreeGrafter"/>
</dbReference>
<evidence type="ECO:0000313" key="8">
    <source>
        <dbReference type="Proteomes" id="UP001415857"/>
    </source>
</evidence>
<dbReference type="InterPro" id="IPR001313">
    <property type="entry name" value="Pumilio_RNA-bd_rpt"/>
</dbReference>
<feature type="repeat" description="Pumilio" evidence="5">
    <location>
        <begin position="340"/>
        <end position="376"/>
    </location>
</feature>
<feature type="repeat" description="Pumilio" evidence="5">
    <location>
        <begin position="377"/>
        <end position="412"/>
    </location>
</feature>
<dbReference type="PANTHER" id="PTHR12537">
    <property type="entry name" value="RNA BINDING PROTEIN PUMILIO-RELATED"/>
    <property type="match status" value="1"/>
</dbReference>
<feature type="repeat" description="Pumilio" evidence="5">
    <location>
        <begin position="485"/>
        <end position="520"/>
    </location>
</feature>
<feature type="repeat" description="Pumilio" evidence="5">
    <location>
        <begin position="301"/>
        <end position="337"/>
    </location>
</feature>
<comment type="caution">
    <text evidence="7">The sequence shown here is derived from an EMBL/GenBank/DDBJ whole genome shotgun (WGS) entry which is preliminary data.</text>
</comment>
<dbReference type="InterPro" id="IPR011989">
    <property type="entry name" value="ARM-like"/>
</dbReference>
<dbReference type="EMBL" id="JBBPBK010000014">
    <property type="protein sequence ID" value="KAK9271023.1"/>
    <property type="molecule type" value="Genomic_DNA"/>
</dbReference>
<dbReference type="GO" id="GO:0006417">
    <property type="term" value="P:regulation of translation"/>
    <property type="evidence" value="ECO:0007669"/>
    <property type="project" value="UniProtKB-KW"/>
</dbReference>
<evidence type="ECO:0000256" key="1">
    <source>
        <dbReference type="ARBA" id="ARBA00022737"/>
    </source>
</evidence>
<feature type="repeat" description="Pumilio" evidence="5">
    <location>
        <begin position="449"/>
        <end position="484"/>
    </location>
</feature>
<keyword evidence="1" id="KW-0677">Repeat</keyword>
<accession>A0AAP0NDQ2</accession>
<sequence>MEKRGGGRNLDRYFSEPPVQVGTMTTESHGRHLYPNPPESSIQNPFFVETDPNQTLEGAFSRLNLSAYPPNRSLCLLPGLDGGIVDGSVVGNHENGYMNGGEGFWPLSVEEIEQTNTELWDLGFQNNGSLQNNGFGAVGYMGLQDYGHCQMVGEFDYEDWENFHSASYPTSVVSENFLNGNGFSRDSAEGHGRHNHSPRRLLQRGEVINGSPIIPRSHKNKLLRDSTVDSCGVLGGFVSKDTNDLRSSLYNPRLQQPLNYVGLGDLRGRIVSLATDQYGCRFLQMKFDGIKDEEIQMIFSEVIGHVGELMLDQFGNYLVQKLVEVCNEEQRTRILLSVTKNKFQLVSICLNMHGTRAVQKLLEHLTTPQQISLVMSALSPGAVALTKDMNGHHVIQHCLKHFSNEDNKYLLSEVANNSWGIATDKSGCCVLQSCVEHSQGEPRERLVAEIISNALLLAEDRYGNYVVQHIVGLRIPRVTAKLLKQLGGSYFSLSCNKYGSNVVEKCLIESGEELSRQIIMELLRSPNVSMLLVDPFGNYVIQSALSVSKT</sequence>
<feature type="domain" description="PUM-HD" evidence="6">
    <location>
        <begin position="241"/>
        <end position="550"/>
    </location>
</feature>
<evidence type="ECO:0000313" key="7">
    <source>
        <dbReference type="EMBL" id="KAK9271023.1"/>
    </source>
</evidence>
<keyword evidence="8" id="KW-1185">Reference proteome</keyword>
<name>A0AAP0NDQ2_LIQFO</name>
<feature type="repeat" description="Pumilio" evidence="5">
    <location>
        <begin position="521"/>
        <end position="550"/>
    </location>
</feature>
<reference evidence="7 8" key="1">
    <citation type="journal article" date="2024" name="Plant J.">
        <title>Genome sequences and population genomics reveal climatic adaptation and genomic divergence between two closely related sweetgum species.</title>
        <authorList>
            <person name="Xu W.Q."/>
            <person name="Ren C.Q."/>
            <person name="Zhang X.Y."/>
            <person name="Comes H.P."/>
            <person name="Liu X.H."/>
            <person name="Li Y.G."/>
            <person name="Kettle C.J."/>
            <person name="Jalonen R."/>
            <person name="Gaisberger H."/>
            <person name="Ma Y.Z."/>
            <person name="Qiu Y.X."/>
        </authorList>
    </citation>
    <scope>NUCLEOTIDE SEQUENCE [LARGE SCALE GENOMIC DNA]</scope>
    <source>
        <strain evidence="7">Hangzhou</strain>
    </source>
</reference>
<dbReference type="PROSITE" id="PS50303">
    <property type="entry name" value="PUM_HD"/>
    <property type="match status" value="1"/>
</dbReference>
<dbReference type="InterPro" id="IPR033712">
    <property type="entry name" value="Pumilio_RNA-bd"/>
</dbReference>
<dbReference type="PANTHER" id="PTHR12537:SF63">
    <property type="entry name" value="PUMILIO HOMOLOG 15"/>
    <property type="match status" value="1"/>
</dbReference>
<evidence type="ECO:0000256" key="2">
    <source>
        <dbReference type="ARBA" id="ARBA00022845"/>
    </source>
</evidence>
<keyword evidence="2" id="KW-0810">Translation regulation</keyword>
<dbReference type="FunFam" id="1.25.10.10:FF:000237">
    <property type="entry name" value="Pumilio homolog 9"/>
    <property type="match status" value="1"/>
</dbReference>
<dbReference type="InterPro" id="IPR033133">
    <property type="entry name" value="PUM-HD"/>
</dbReference>
<keyword evidence="3" id="KW-0694">RNA-binding</keyword>
<proteinExistence type="predicted"/>
<evidence type="ECO:0000256" key="4">
    <source>
        <dbReference type="ARBA" id="ARBA00058490"/>
    </source>
</evidence>
<dbReference type="Proteomes" id="UP001415857">
    <property type="component" value="Unassembled WGS sequence"/>
</dbReference>
<comment type="function">
    <text evidence="4">Sequence-specific RNA-binding protein that regulates translation and mRNA stability by binding the 3'-UTR of target mRNAs.</text>
</comment>
<dbReference type="GO" id="GO:0005737">
    <property type="term" value="C:cytoplasm"/>
    <property type="evidence" value="ECO:0007669"/>
    <property type="project" value="TreeGrafter"/>
</dbReference>
<evidence type="ECO:0000259" key="6">
    <source>
        <dbReference type="PROSITE" id="PS50303"/>
    </source>
</evidence>
<organism evidence="7 8">
    <name type="scientific">Liquidambar formosana</name>
    <name type="common">Formosan gum</name>
    <dbReference type="NCBI Taxonomy" id="63359"/>
    <lineage>
        <taxon>Eukaryota</taxon>
        <taxon>Viridiplantae</taxon>
        <taxon>Streptophyta</taxon>
        <taxon>Embryophyta</taxon>
        <taxon>Tracheophyta</taxon>
        <taxon>Spermatophyta</taxon>
        <taxon>Magnoliopsida</taxon>
        <taxon>eudicotyledons</taxon>
        <taxon>Gunneridae</taxon>
        <taxon>Pentapetalae</taxon>
        <taxon>Saxifragales</taxon>
        <taxon>Altingiaceae</taxon>
        <taxon>Liquidambar</taxon>
    </lineage>
</organism>
<dbReference type="SUPFAM" id="SSF48371">
    <property type="entry name" value="ARM repeat"/>
    <property type="match status" value="1"/>
</dbReference>
<dbReference type="InterPro" id="IPR016024">
    <property type="entry name" value="ARM-type_fold"/>
</dbReference>
<gene>
    <name evidence="7" type="ORF">L1049_026611</name>
</gene>
<dbReference type="SMART" id="SM00025">
    <property type="entry name" value="Pumilio"/>
    <property type="match status" value="7"/>
</dbReference>
<dbReference type="CDD" id="cd07920">
    <property type="entry name" value="Pumilio"/>
    <property type="match status" value="1"/>
</dbReference>
<dbReference type="AlphaFoldDB" id="A0AAP0NDQ2"/>
<dbReference type="PROSITE" id="PS50302">
    <property type="entry name" value="PUM"/>
    <property type="match status" value="8"/>
</dbReference>
<feature type="repeat" description="Pumilio" evidence="5">
    <location>
        <begin position="265"/>
        <end position="300"/>
    </location>
</feature>
<feature type="repeat" description="Pumilio" evidence="5">
    <location>
        <begin position="413"/>
        <end position="448"/>
    </location>
</feature>